<feature type="region of interest" description="Disordered" evidence="1">
    <location>
        <begin position="49"/>
        <end position="79"/>
    </location>
</feature>
<reference evidence="3 4" key="1">
    <citation type="submission" date="2018-05" db="EMBL/GenBank/DDBJ databases">
        <title>Genomic Encyclopedia of Type Strains, Phase IV (KMG-IV): sequencing the most valuable type-strain genomes for metagenomic binning, comparative biology and taxonomic classification.</title>
        <authorList>
            <person name="Goeker M."/>
        </authorList>
    </citation>
    <scope>NUCLEOTIDE SEQUENCE [LARGE SCALE GENOMIC DNA]</scope>
    <source>
        <strain evidence="3 4">DSM 3183</strain>
    </source>
</reference>
<comment type="caution">
    <text evidence="3">The sequence shown here is derived from an EMBL/GenBank/DDBJ whole genome shotgun (WGS) entry which is preliminary data.</text>
</comment>
<name>A0A2V3VC86_9SPHN</name>
<gene>
    <name evidence="3" type="ORF">C7451_101450</name>
</gene>
<dbReference type="Proteomes" id="UP000248014">
    <property type="component" value="Unassembled WGS sequence"/>
</dbReference>
<dbReference type="OrthoDB" id="7510996at2"/>
<protein>
    <recommendedName>
        <fullName evidence="5">Lipoprotein</fullName>
    </recommendedName>
</protein>
<evidence type="ECO:0000313" key="3">
    <source>
        <dbReference type="EMBL" id="PXW79383.1"/>
    </source>
</evidence>
<keyword evidence="4" id="KW-1185">Reference proteome</keyword>
<keyword evidence="2" id="KW-0732">Signal</keyword>
<dbReference type="RefSeq" id="WP_110297319.1">
    <property type="nucleotide sequence ID" value="NZ_QJJM01000001.1"/>
</dbReference>
<evidence type="ECO:0000313" key="4">
    <source>
        <dbReference type="Proteomes" id="UP000248014"/>
    </source>
</evidence>
<evidence type="ECO:0000256" key="2">
    <source>
        <dbReference type="SAM" id="SignalP"/>
    </source>
</evidence>
<dbReference type="AlphaFoldDB" id="A0A2V3VC86"/>
<accession>A0A2V3VC86</accession>
<feature type="chain" id="PRO_5016020410" description="Lipoprotein" evidence="2">
    <location>
        <begin position="21"/>
        <end position="79"/>
    </location>
</feature>
<proteinExistence type="predicted"/>
<feature type="compositionally biased region" description="Basic and acidic residues" evidence="1">
    <location>
        <begin position="49"/>
        <end position="69"/>
    </location>
</feature>
<evidence type="ECO:0000256" key="1">
    <source>
        <dbReference type="SAM" id="MobiDB-lite"/>
    </source>
</evidence>
<dbReference type="EMBL" id="QJJM01000001">
    <property type="protein sequence ID" value="PXW79383.1"/>
    <property type="molecule type" value="Genomic_DNA"/>
</dbReference>
<feature type="signal peptide" evidence="2">
    <location>
        <begin position="1"/>
        <end position="20"/>
    </location>
</feature>
<sequence>MRVCPAFAVLAALALLPACQSEPGFDEKFEQQSRELSARAQKIETETRAQLDAAREAEQAAAEFRRPSHPEAAPQAAER</sequence>
<organism evidence="3 4">
    <name type="scientific">Blastomonas natatoria</name>
    <dbReference type="NCBI Taxonomy" id="34015"/>
    <lineage>
        <taxon>Bacteria</taxon>
        <taxon>Pseudomonadati</taxon>
        <taxon>Pseudomonadota</taxon>
        <taxon>Alphaproteobacteria</taxon>
        <taxon>Sphingomonadales</taxon>
        <taxon>Sphingomonadaceae</taxon>
        <taxon>Blastomonas</taxon>
    </lineage>
</organism>
<evidence type="ECO:0008006" key="5">
    <source>
        <dbReference type="Google" id="ProtNLM"/>
    </source>
</evidence>